<evidence type="ECO:0000313" key="2">
    <source>
        <dbReference type="Proteomes" id="UP001151760"/>
    </source>
</evidence>
<protein>
    <recommendedName>
        <fullName evidence="3">RNA-directed DNA polymerase, eukaryota, reverse transcriptase zinc-binding domain protein</fullName>
    </recommendedName>
</protein>
<keyword evidence="2" id="KW-1185">Reference proteome</keyword>
<proteinExistence type="predicted"/>
<comment type="caution">
    <text evidence="1">The sequence shown here is derived from an EMBL/GenBank/DDBJ whole genome shotgun (WGS) entry which is preliminary data.</text>
</comment>
<dbReference type="PANTHER" id="PTHR33116:SF79">
    <property type="entry name" value="REVERSE TRANSCRIPTASE DOMAIN, ZINC FINGER, CCHC-TYPE-RELATED"/>
    <property type="match status" value="1"/>
</dbReference>
<dbReference type="Proteomes" id="UP001151760">
    <property type="component" value="Unassembled WGS sequence"/>
</dbReference>
<organism evidence="1 2">
    <name type="scientific">Tanacetum coccineum</name>
    <dbReference type="NCBI Taxonomy" id="301880"/>
    <lineage>
        <taxon>Eukaryota</taxon>
        <taxon>Viridiplantae</taxon>
        <taxon>Streptophyta</taxon>
        <taxon>Embryophyta</taxon>
        <taxon>Tracheophyta</taxon>
        <taxon>Spermatophyta</taxon>
        <taxon>Magnoliopsida</taxon>
        <taxon>eudicotyledons</taxon>
        <taxon>Gunneridae</taxon>
        <taxon>Pentapetalae</taxon>
        <taxon>asterids</taxon>
        <taxon>campanulids</taxon>
        <taxon>Asterales</taxon>
        <taxon>Asteraceae</taxon>
        <taxon>Asteroideae</taxon>
        <taxon>Anthemideae</taxon>
        <taxon>Anthemidinae</taxon>
        <taxon>Tanacetum</taxon>
    </lineage>
</organism>
<reference evidence="1" key="2">
    <citation type="submission" date="2022-01" db="EMBL/GenBank/DDBJ databases">
        <authorList>
            <person name="Yamashiro T."/>
            <person name="Shiraishi A."/>
            <person name="Satake H."/>
            <person name="Nakayama K."/>
        </authorList>
    </citation>
    <scope>NUCLEOTIDE SEQUENCE</scope>
</reference>
<dbReference type="PANTHER" id="PTHR33116">
    <property type="entry name" value="REVERSE TRANSCRIPTASE ZINC-BINDING DOMAIN-CONTAINING PROTEIN-RELATED-RELATED"/>
    <property type="match status" value="1"/>
</dbReference>
<evidence type="ECO:0008006" key="3">
    <source>
        <dbReference type="Google" id="ProtNLM"/>
    </source>
</evidence>
<accession>A0ABQ5F0N7</accession>
<dbReference type="EMBL" id="BQNB010016860">
    <property type="protein sequence ID" value="GJT56613.1"/>
    <property type="molecule type" value="Genomic_DNA"/>
</dbReference>
<name>A0ABQ5F0N7_9ASTR</name>
<reference evidence="1" key="1">
    <citation type="journal article" date="2022" name="Int. J. Mol. Sci.">
        <title>Draft Genome of Tanacetum Coccineum: Genomic Comparison of Closely Related Tanacetum-Family Plants.</title>
        <authorList>
            <person name="Yamashiro T."/>
            <person name="Shiraishi A."/>
            <person name="Nakayama K."/>
            <person name="Satake H."/>
        </authorList>
    </citation>
    <scope>NUCLEOTIDE SEQUENCE</scope>
</reference>
<gene>
    <name evidence="1" type="ORF">Tco_0991667</name>
</gene>
<sequence>MESLHISFQNVVLEGLFKGVLVNSSLNLSHLFYADDVIFMGQWSESNINTIIQALDCFHKASGLRMNLHKSKIMGIVVDVEIVVRAANKMGCSSLKTPFSYLCIKVGGSMSRKDSWNDIVDNLRSRLSKWKMKTLSIGGRLTLIKSVLGSTPIYYMSMFKVPSQILKCLEDIRRKFFHGVDTKENKMSWVKWGRVLASKEKGGLGILSFFALNRALLLKWVWRFRNNKDTLWSRFISAMYGNIGRIEKPSKVGDNSAWLSIVYEFHKLQNLDIDLLSFMEKRVGNGVDTAFWEDQWLRVDAGC</sequence>
<evidence type="ECO:0000313" key="1">
    <source>
        <dbReference type="EMBL" id="GJT56613.1"/>
    </source>
</evidence>